<reference evidence="2 3" key="1">
    <citation type="submission" date="2019-06" db="EMBL/GenBank/DDBJ databases">
        <title>A chromosomal-level reference genome of Carpinus fangiana (Coryloideae, Betulaceae).</title>
        <authorList>
            <person name="Yang X."/>
            <person name="Wang Z."/>
            <person name="Zhang L."/>
            <person name="Hao G."/>
            <person name="Liu J."/>
            <person name="Yang Y."/>
        </authorList>
    </citation>
    <scope>NUCLEOTIDE SEQUENCE [LARGE SCALE GENOMIC DNA]</scope>
    <source>
        <strain evidence="2">Cfa_2016G</strain>
        <tissue evidence="2">Leaf</tissue>
    </source>
</reference>
<gene>
    <name evidence="2" type="ORF">FH972_022873</name>
</gene>
<dbReference type="Gene3D" id="3.40.630.30">
    <property type="match status" value="1"/>
</dbReference>
<proteinExistence type="predicted"/>
<dbReference type="SUPFAM" id="SSF55729">
    <property type="entry name" value="Acyl-CoA N-acyltransferases (Nat)"/>
    <property type="match status" value="1"/>
</dbReference>
<organism evidence="2 3">
    <name type="scientific">Carpinus fangiana</name>
    <dbReference type="NCBI Taxonomy" id="176857"/>
    <lineage>
        <taxon>Eukaryota</taxon>
        <taxon>Viridiplantae</taxon>
        <taxon>Streptophyta</taxon>
        <taxon>Embryophyta</taxon>
        <taxon>Tracheophyta</taxon>
        <taxon>Spermatophyta</taxon>
        <taxon>Magnoliopsida</taxon>
        <taxon>eudicotyledons</taxon>
        <taxon>Gunneridae</taxon>
        <taxon>Pentapetalae</taxon>
        <taxon>rosids</taxon>
        <taxon>fabids</taxon>
        <taxon>Fagales</taxon>
        <taxon>Betulaceae</taxon>
        <taxon>Carpinus</taxon>
    </lineage>
</organism>
<evidence type="ECO:0000313" key="3">
    <source>
        <dbReference type="Proteomes" id="UP000327013"/>
    </source>
</evidence>
<comment type="caution">
    <text evidence="2">The sequence shown here is derived from an EMBL/GenBank/DDBJ whole genome shotgun (WGS) entry which is preliminary data.</text>
</comment>
<name>A0A5N6KU66_9ROSI</name>
<dbReference type="GO" id="GO:0016747">
    <property type="term" value="F:acyltransferase activity, transferring groups other than amino-acyl groups"/>
    <property type="evidence" value="ECO:0007669"/>
    <property type="project" value="InterPro"/>
</dbReference>
<dbReference type="Pfam" id="PF00583">
    <property type="entry name" value="Acetyltransf_1"/>
    <property type="match status" value="1"/>
</dbReference>
<evidence type="ECO:0000259" key="1">
    <source>
        <dbReference type="Pfam" id="PF00583"/>
    </source>
</evidence>
<dbReference type="OrthoDB" id="544277at2759"/>
<dbReference type="AlphaFoldDB" id="A0A5N6KU66"/>
<sequence>MVDSRIISGSSQDASRGKGLCSAMVRHYQRLARQDQASLYLEASNEHACGLYKKLGFVVVNKELIGTGKAAADGTALMGGSGLKLWDQSARNTALKEAYDYQLNLEAKYSQDSAYPTAFVMTANIEIDLSIDRLSLARSLARFQHAGYDLFSLSASYQQISPDFKTKMQSPVAGVTCDDSLLIYCRILAHKVSGISVQALHITTRLQTMISKLPRMQWLTSFIIVSNSSSSM</sequence>
<evidence type="ECO:0000313" key="2">
    <source>
        <dbReference type="EMBL" id="KAB8345818.1"/>
    </source>
</evidence>
<dbReference type="EMBL" id="VIBQ01000013">
    <property type="protein sequence ID" value="KAB8345818.1"/>
    <property type="molecule type" value="Genomic_DNA"/>
</dbReference>
<dbReference type="InterPro" id="IPR000182">
    <property type="entry name" value="GNAT_dom"/>
</dbReference>
<accession>A0A5N6KU66</accession>
<dbReference type="Proteomes" id="UP000327013">
    <property type="component" value="Unassembled WGS sequence"/>
</dbReference>
<feature type="domain" description="N-acetyltransferase" evidence="1">
    <location>
        <begin position="15"/>
        <end position="57"/>
    </location>
</feature>
<keyword evidence="3" id="KW-1185">Reference proteome</keyword>
<dbReference type="InterPro" id="IPR016181">
    <property type="entry name" value="Acyl_CoA_acyltransferase"/>
</dbReference>
<protein>
    <recommendedName>
        <fullName evidence="1">N-acetyltransferase domain-containing protein</fullName>
    </recommendedName>
</protein>